<dbReference type="EMBL" id="CP115300">
    <property type="protein sequence ID" value="WBO65593.1"/>
    <property type="molecule type" value="Genomic_DNA"/>
</dbReference>
<dbReference type="RefSeq" id="WP_270083139.1">
    <property type="nucleotide sequence ID" value="NZ_CP115300.1"/>
</dbReference>
<accession>A0ABY7P8E5</accession>
<sequence>MSYLDSLIRPGPTKDSSAVNLAVWQGQKMPTRQACSDLISTQGVWMVEVQKGTVICLKTQAGRIAVLTITSTSDSFSTGVMAQATVWSEIAD</sequence>
<protein>
    <submittedName>
        <fullName evidence="1">Uncharacterized protein</fullName>
    </submittedName>
</protein>
<reference evidence="1 2" key="1">
    <citation type="submission" date="2022-12" db="EMBL/GenBank/DDBJ databases">
        <authorList>
            <person name="Mo P."/>
        </authorList>
    </citation>
    <scope>NUCLEOTIDE SEQUENCE [LARGE SCALE GENOMIC DNA]</scope>
    <source>
        <strain evidence="1 2">HUAS 2-6</strain>
    </source>
</reference>
<keyword evidence="2" id="KW-1185">Reference proteome</keyword>
<gene>
    <name evidence="1" type="ORF">O1G22_23635</name>
</gene>
<proteinExistence type="predicted"/>
<evidence type="ECO:0000313" key="1">
    <source>
        <dbReference type="EMBL" id="WBO65593.1"/>
    </source>
</evidence>
<evidence type="ECO:0000313" key="2">
    <source>
        <dbReference type="Proteomes" id="UP001212326"/>
    </source>
</evidence>
<organism evidence="1 2">
    <name type="scientific">Streptomyces camelliae</name>
    <dbReference type="NCBI Taxonomy" id="3004093"/>
    <lineage>
        <taxon>Bacteria</taxon>
        <taxon>Bacillati</taxon>
        <taxon>Actinomycetota</taxon>
        <taxon>Actinomycetes</taxon>
        <taxon>Kitasatosporales</taxon>
        <taxon>Streptomycetaceae</taxon>
        <taxon>Streptomyces</taxon>
    </lineage>
</organism>
<dbReference type="Proteomes" id="UP001212326">
    <property type="component" value="Chromosome"/>
</dbReference>
<name>A0ABY7P8E5_9ACTN</name>